<sequence length="926" mass="103382">MDRRKPMGDGPRNLSGKKLNANIAQNRSSRRDNRAELLRRKQTLVDLLDALRELQEDDSSGGSHEGGRRGIVFGERDEGPDSIEAEGAAAFENFQIRVSDLDRQLQTLSNAVTPLGSSVGLLASSFALRQRLARILHLVRDNASHLFPDDVGKETQVGVQLMRRYTRSTLRRSKPRPTVARPISNVEIDPESFPEEIEGLAKDAVNFLNCLNDFPGFFDESLNSTLVAFEGDLRYWASCLSEFEGEQLRQFRFPAVARYVHDLSTEIAVHLKNIKIALVGFVDAGVPTIRFVQEDTSTNILTLGTIATFFSGLTATTLQFSFDKNTTLLQSLVNALWLSSLVISVASVLNALLGALWRRTGYRSPEHRVPWWILMWVDTFPLLFLFVSAVAFTLGLLLFTYASGQRRFVCIIITAITISTSLGIVAMSLWWAVERWTYARYKGQYWLDDILSESYLYARPPIATSDIDVLHSPLSEALQLTSLGNLERLGRLKEALFSVTSVQSIMVHQALVRHLAFSPNGKYLATCSWDRTSTIIKVADLSSHRVLPHPQGFVGQVVWSPDGSLLLTKLTRGINVWTEDGVCKQRIERRTAVHSITWFANGTEFLSIEANEAVHLDVKGRVLDSHPFERLHLHDVAITPGGERLFAVATLESSKDGYKPAKARAEKRLVVYHRLEKEIESQVPLSHDVCNISISKDGRFALVSYEHKAPPQLWRISIVIGHALVALVHTYMPDQETDFAGPSYFGGEDDQFVFCASKGGDVHIWERESGTLLRHVRPEESDGESLTCIAWNHASDNYMFATGSHEGTVRLWQVPTTAGVHSSLIEHESVESLRVAEASTSSRLSDLGSMTEEHARISDSSSSVIPVTTDAEVLEEEDDLVHDEQDRRNRPERTVPHPLSHPPDDIREVMTAVAEEDEETTGLANN</sequence>
<feature type="region of interest" description="Disordered" evidence="4">
    <location>
        <begin position="1"/>
        <end position="34"/>
    </location>
</feature>
<feature type="compositionally biased region" description="Basic and acidic residues" evidence="4">
    <location>
        <begin position="882"/>
        <end position="895"/>
    </location>
</feature>
<evidence type="ECO:0000256" key="2">
    <source>
        <dbReference type="ARBA" id="ARBA00022737"/>
    </source>
</evidence>
<dbReference type="Pfam" id="PF00400">
    <property type="entry name" value="WD40"/>
    <property type="match status" value="2"/>
</dbReference>
<feature type="compositionally biased region" description="Acidic residues" evidence="4">
    <location>
        <begin position="872"/>
        <end position="881"/>
    </location>
</feature>
<dbReference type="SMART" id="SM00320">
    <property type="entry name" value="WD40"/>
    <property type="match status" value="3"/>
</dbReference>
<dbReference type="PANTHER" id="PTHR22838:SF0">
    <property type="entry name" value="WD REPEAT-CONTAINING PROTEIN 26"/>
    <property type="match status" value="1"/>
</dbReference>
<feature type="region of interest" description="Disordered" evidence="4">
    <location>
        <begin position="55"/>
        <end position="78"/>
    </location>
</feature>
<keyword evidence="5" id="KW-0472">Membrane</keyword>
<accession>A0A165HYZ5</accession>
<reference evidence="6 7" key="1">
    <citation type="journal article" date="2016" name="Mol. Biol. Evol.">
        <title>Comparative Genomics of Early-Diverging Mushroom-Forming Fungi Provides Insights into the Origins of Lignocellulose Decay Capabilities.</title>
        <authorList>
            <person name="Nagy L.G."/>
            <person name="Riley R."/>
            <person name="Tritt A."/>
            <person name="Adam C."/>
            <person name="Daum C."/>
            <person name="Floudas D."/>
            <person name="Sun H."/>
            <person name="Yadav J.S."/>
            <person name="Pangilinan J."/>
            <person name="Larsson K.H."/>
            <person name="Matsuura K."/>
            <person name="Barry K."/>
            <person name="Labutti K."/>
            <person name="Kuo R."/>
            <person name="Ohm R.A."/>
            <person name="Bhattacharya S.S."/>
            <person name="Shirouzu T."/>
            <person name="Yoshinaga Y."/>
            <person name="Martin F.M."/>
            <person name="Grigoriev I.V."/>
            <person name="Hibbett D.S."/>
        </authorList>
    </citation>
    <scope>NUCLEOTIDE SEQUENCE [LARGE SCALE GENOMIC DNA]</scope>
    <source>
        <strain evidence="6 7">HHB12029</strain>
    </source>
</reference>
<keyword evidence="2" id="KW-0677">Repeat</keyword>
<dbReference type="OrthoDB" id="972532at2759"/>
<dbReference type="InterPro" id="IPR015943">
    <property type="entry name" value="WD40/YVTN_repeat-like_dom_sf"/>
</dbReference>
<dbReference type="InterPro" id="IPR051350">
    <property type="entry name" value="WD_repeat-ST_regulator"/>
</dbReference>
<dbReference type="EMBL" id="KV426004">
    <property type="protein sequence ID" value="KZV92657.1"/>
    <property type="molecule type" value="Genomic_DNA"/>
</dbReference>
<dbReference type="InterPro" id="IPR036322">
    <property type="entry name" value="WD40_repeat_dom_sf"/>
</dbReference>
<feature type="transmembrane region" description="Helical" evidence="5">
    <location>
        <begin position="300"/>
        <end position="322"/>
    </location>
</feature>
<protein>
    <submittedName>
        <fullName evidence="6">WD40 repeat-like protein</fullName>
    </submittedName>
</protein>
<evidence type="ECO:0000256" key="4">
    <source>
        <dbReference type="SAM" id="MobiDB-lite"/>
    </source>
</evidence>
<dbReference type="GO" id="GO:0034657">
    <property type="term" value="C:GID complex"/>
    <property type="evidence" value="ECO:0007669"/>
    <property type="project" value="TreeGrafter"/>
</dbReference>
<feature type="transmembrane region" description="Helical" evidence="5">
    <location>
        <begin position="334"/>
        <end position="357"/>
    </location>
</feature>
<dbReference type="PANTHER" id="PTHR22838">
    <property type="entry name" value="WD REPEAT PROTEIN 26-RELATED"/>
    <property type="match status" value="1"/>
</dbReference>
<dbReference type="GO" id="GO:0043161">
    <property type="term" value="P:proteasome-mediated ubiquitin-dependent protein catabolic process"/>
    <property type="evidence" value="ECO:0007669"/>
    <property type="project" value="TreeGrafter"/>
</dbReference>
<dbReference type="Proteomes" id="UP000077266">
    <property type="component" value="Unassembled WGS sequence"/>
</dbReference>
<evidence type="ECO:0000313" key="6">
    <source>
        <dbReference type="EMBL" id="KZV92657.1"/>
    </source>
</evidence>
<keyword evidence="1 3" id="KW-0853">WD repeat</keyword>
<keyword evidence="5" id="KW-0812">Transmembrane</keyword>
<evidence type="ECO:0000256" key="3">
    <source>
        <dbReference type="PROSITE-ProRule" id="PRU00221"/>
    </source>
</evidence>
<keyword evidence="7" id="KW-1185">Reference proteome</keyword>
<feature type="region of interest" description="Disordered" evidence="4">
    <location>
        <begin position="840"/>
        <end position="906"/>
    </location>
</feature>
<dbReference type="SUPFAM" id="SSF50978">
    <property type="entry name" value="WD40 repeat-like"/>
    <property type="match status" value="1"/>
</dbReference>
<gene>
    <name evidence="6" type="ORF">EXIGLDRAFT_836270</name>
</gene>
<organism evidence="6 7">
    <name type="scientific">Exidia glandulosa HHB12029</name>
    <dbReference type="NCBI Taxonomy" id="1314781"/>
    <lineage>
        <taxon>Eukaryota</taxon>
        <taxon>Fungi</taxon>
        <taxon>Dikarya</taxon>
        <taxon>Basidiomycota</taxon>
        <taxon>Agaricomycotina</taxon>
        <taxon>Agaricomycetes</taxon>
        <taxon>Auriculariales</taxon>
        <taxon>Exidiaceae</taxon>
        <taxon>Exidia</taxon>
    </lineage>
</organism>
<dbReference type="Gene3D" id="2.130.10.10">
    <property type="entry name" value="YVTN repeat-like/Quinoprotein amine dehydrogenase"/>
    <property type="match status" value="2"/>
</dbReference>
<proteinExistence type="predicted"/>
<name>A0A165HYZ5_EXIGL</name>
<evidence type="ECO:0000256" key="1">
    <source>
        <dbReference type="ARBA" id="ARBA00022574"/>
    </source>
</evidence>
<dbReference type="STRING" id="1314781.A0A165HYZ5"/>
<keyword evidence="5" id="KW-1133">Transmembrane helix</keyword>
<feature type="transmembrane region" description="Helical" evidence="5">
    <location>
        <begin position="369"/>
        <end position="402"/>
    </location>
</feature>
<evidence type="ECO:0000256" key="5">
    <source>
        <dbReference type="SAM" id="Phobius"/>
    </source>
</evidence>
<evidence type="ECO:0000313" key="7">
    <source>
        <dbReference type="Proteomes" id="UP000077266"/>
    </source>
</evidence>
<feature type="repeat" description="WD" evidence="3">
    <location>
        <begin position="779"/>
        <end position="822"/>
    </location>
</feature>
<dbReference type="AlphaFoldDB" id="A0A165HYZ5"/>
<dbReference type="InParanoid" id="A0A165HYZ5"/>
<dbReference type="PROSITE" id="PS50082">
    <property type="entry name" value="WD_REPEATS_2"/>
    <property type="match status" value="1"/>
</dbReference>
<feature type="transmembrane region" description="Helical" evidence="5">
    <location>
        <begin position="408"/>
        <end position="433"/>
    </location>
</feature>
<dbReference type="InterPro" id="IPR001680">
    <property type="entry name" value="WD40_rpt"/>
</dbReference>